<protein>
    <submittedName>
        <fullName evidence="1">Heat shock cognate protein 70-1 isoform 1</fullName>
    </submittedName>
</protein>
<keyword evidence="2" id="KW-1185">Reference proteome</keyword>
<sequence>MTNNLALTLATSDQRKIELAIEQAKEWLDSNQLAGEDDFKDKMKELASTCDPIIAKIHFNATGPKIEEVE</sequence>
<organism evidence="1 2">
    <name type="scientific">Dorcoceras hygrometricum</name>
    <dbReference type="NCBI Taxonomy" id="472368"/>
    <lineage>
        <taxon>Eukaryota</taxon>
        <taxon>Viridiplantae</taxon>
        <taxon>Streptophyta</taxon>
        <taxon>Embryophyta</taxon>
        <taxon>Tracheophyta</taxon>
        <taxon>Spermatophyta</taxon>
        <taxon>Magnoliopsida</taxon>
        <taxon>eudicotyledons</taxon>
        <taxon>Gunneridae</taxon>
        <taxon>Pentapetalae</taxon>
        <taxon>asterids</taxon>
        <taxon>lamiids</taxon>
        <taxon>Lamiales</taxon>
        <taxon>Gesneriaceae</taxon>
        <taxon>Didymocarpoideae</taxon>
        <taxon>Trichosporeae</taxon>
        <taxon>Loxocarpinae</taxon>
        <taxon>Dorcoceras</taxon>
    </lineage>
</organism>
<reference evidence="1 2" key="1">
    <citation type="journal article" date="2015" name="Proc. Natl. Acad. Sci. U.S.A.">
        <title>The resurrection genome of Boea hygrometrica: A blueprint for survival of dehydration.</title>
        <authorList>
            <person name="Xiao L."/>
            <person name="Yang G."/>
            <person name="Zhang L."/>
            <person name="Yang X."/>
            <person name="Zhao S."/>
            <person name="Ji Z."/>
            <person name="Zhou Q."/>
            <person name="Hu M."/>
            <person name="Wang Y."/>
            <person name="Chen M."/>
            <person name="Xu Y."/>
            <person name="Jin H."/>
            <person name="Xiao X."/>
            <person name="Hu G."/>
            <person name="Bao F."/>
            <person name="Hu Y."/>
            <person name="Wan P."/>
            <person name="Li L."/>
            <person name="Deng X."/>
            <person name="Kuang T."/>
            <person name="Xiang C."/>
            <person name="Zhu J.K."/>
            <person name="Oliver M.J."/>
            <person name="He Y."/>
        </authorList>
    </citation>
    <scope>NUCLEOTIDE SEQUENCE [LARGE SCALE GENOMIC DNA]</scope>
    <source>
        <strain evidence="2">cv. XS01</strain>
    </source>
</reference>
<evidence type="ECO:0000313" key="2">
    <source>
        <dbReference type="Proteomes" id="UP000250235"/>
    </source>
</evidence>
<dbReference type="EMBL" id="KV180697">
    <property type="protein sequence ID" value="KZT75879.1"/>
    <property type="molecule type" value="Genomic_DNA"/>
</dbReference>
<evidence type="ECO:0000313" key="1">
    <source>
        <dbReference type="EMBL" id="KZT75879.1"/>
    </source>
</evidence>
<name>A0A2Z6ZSF9_9LAMI</name>
<accession>A0A2Z6ZSF9</accession>
<proteinExistence type="predicted"/>
<dbReference type="Gene3D" id="1.20.1270.10">
    <property type="match status" value="1"/>
</dbReference>
<dbReference type="AlphaFoldDB" id="A0A2Z6ZSF9"/>
<dbReference type="InterPro" id="IPR029048">
    <property type="entry name" value="HSP70_C_sf"/>
</dbReference>
<dbReference type="Proteomes" id="UP000250235">
    <property type="component" value="Unassembled WGS sequence"/>
</dbReference>
<dbReference type="SUPFAM" id="SSF100934">
    <property type="entry name" value="Heat shock protein 70kD (HSP70), C-terminal subdomain"/>
    <property type="match status" value="1"/>
</dbReference>
<dbReference type="OrthoDB" id="3789372at2759"/>
<keyword evidence="1" id="KW-0346">Stress response</keyword>
<gene>
    <name evidence="1" type="ORF">F511_47096</name>
</gene>